<dbReference type="Proteomes" id="UP000680805">
    <property type="component" value="Chromosome"/>
</dbReference>
<dbReference type="PANTHER" id="PTHR42923:SF17">
    <property type="entry name" value="AMINE OXIDASE DOMAIN-CONTAINING PROTEIN"/>
    <property type="match status" value="1"/>
</dbReference>
<accession>A0A975RQM3</accession>
<dbReference type="PANTHER" id="PTHR42923">
    <property type="entry name" value="PROTOPORPHYRINOGEN OXIDASE"/>
    <property type="match status" value="1"/>
</dbReference>
<feature type="domain" description="Amine oxidase" evidence="1">
    <location>
        <begin position="10"/>
        <end position="290"/>
    </location>
</feature>
<dbReference type="Pfam" id="PF01593">
    <property type="entry name" value="Amino_oxidase"/>
    <property type="match status" value="1"/>
</dbReference>
<organism evidence="2 3">
    <name type="scientific">Bradyrhizobium sediminis</name>
    <dbReference type="NCBI Taxonomy" id="2840469"/>
    <lineage>
        <taxon>Bacteria</taxon>
        <taxon>Pseudomonadati</taxon>
        <taxon>Pseudomonadota</taxon>
        <taxon>Alphaproteobacteria</taxon>
        <taxon>Hyphomicrobiales</taxon>
        <taxon>Nitrobacteraceae</taxon>
        <taxon>Bradyrhizobium</taxon>
    </lineage>
</organism>
<dbReference type="GO" id="GO:0016491">
    <property type="term" value="F:oxidoreductase activity"/>
    <property type="evidence" value="ECO:0007669"/>
    <property type="project" value="InterPro"/>
</dbReference>
<dbReference type="InterPro" id="IPR002937">
    <property type="entry name" value="Amino_oxidase"/>
</dbReference>
<dbReference type="Gene3D" id="3.50.50.60">
    <property type="entry name" value="FAD/NAD(P)-binding domain"/>
    <property type="match status" value="1"/>
</dbReference>
<dbReference type="EMBL" id="CP076135">
    <property type="protein sequence ID" value="QWG16064.1"/>
    <property type="molecule type" value="Genomic_DNA"/>
</dbReference>
<evidence type="ECO:0000313" key="2">
    <source>
        <dbReference type="EMBL" id="QWG16064.1"/>
    </source>
</evidence>
<protein>
    <submittedName>
        <fullName evidence="2">FAD-dependent oxidoreductase</fullName>
    </submittedName>
</protein>
<evidence type="ECO:0000313" key="3">
    <source>
        <dbReference type="Proteomes" id="UP000680805"/>
    </source>
</evidence>
<sequence>MRVAVIGTGIAGNAAAWTLSKRYPVTVYDREIRPGGHSHTVTIDYDGTQLAVDTGFIVYNELNYPDLTALFAHLGVETVASCMSFAVTADAGRFEWKGGGNNWGETARGLFAQPRNLLSPSYLWMLRDILTFNTQSTEDYKAGRLAGLTLGDYFRRNHFAPRLLTDYLAPMGAAIWSAPAREMLDFPAENFVAFFNNHRLLQYDRPVWRTVKGGSRRYVEKLTSAYRDRLRLGCAVTSIERTPHGVVVSDSHGGSDRYDHVVIAAHSDQALNMLSDADDGERSILSAIRYSPNTVYLHRDTRLMPMRKRAWASWNFLRWQREGTAANDVAVTYWMNRLQGIDDDKPLFISLNPPFAPAPKLTFGTYSCEHPQYNAAAFAAQKRLGEIQGRRHTWFCGAWTGYGFHEDGLRSGLEVAEALGAMAPWREPLPELAEAAE</sequence>
<dbReference type="InterPro" id="IPR036188">
    <property type="entry name" value="FAD/NAD-bd_sf"/>
</dbReference>
<proteinExistence type="predicted"/>
<dbReference type="InterPro" id="IPR050464">
    <property type="entry name" value="Zeta_carotene_desat/Oxidored"/>
</dbReference>
<dbReference type="AlphaFoldDB" id="A0A975RQM3"/>
<dbReference type="Gene3D" id="1.10.405.20">
    <property type="match status" value="1"/>
</dbReference>
<evidence type="ECO:0000259" key="1">
    <source>
        <dbReference type="Pfam" id="PF01593"/>
    </source>
</evidence>
<name>A0A975RQM3_9BRAD</name>
<dbReference type="RefSeq" id="WP_215611804.1">
    <property type="nucleotide sequence ID" value="NZ_CP076135.1"/>
</dbReference>
<gene>
    <name evidence="2" type="ORF">KMZ68_13490</name>
</gene>
<dbReference type="Gene3D" id="3.30.70.1990">
    <property type="match status" value="1"/>
</dbReference>
<dbReference type="SUPFAM" id="SSF51905">
    <property type="entry name" value="FAD/NAD(P)-binding domain"/>
    <property type="match status" value="1"/>
</dbReference>
<dbReference type="KEGG" id="bsei:KMZ68_13490"/>
<reference evidence="2" key="1">
    <citation type="submission" date="2021-06" db="EMBL/GenBank/DDBJ databases">
        <title>Bradyrhizobium sp. S2-11-2 Genome sequencing.</title>
        <authorList>
            <person name="Jin L."/>
        </authorList>
    </citation>
    <scope>NUCLEOTIDE SEQUENCE</scope>
    <source>
        <strain evidence="2">S2-11-2</strain>
    </source>
</reference>